<evidence type="ECO:0000256" key="2">
    <source>
        <dbReference type="ARBA" id="ARBA00023004"/>
    </source>
</evidence>
<dbReference type="SMART" id="SM00729">
    <property type="entry name" value="Elp3"/>
    <property type="match status" value="1"/>
</dbReference>
<dbReference type="PANTHER" id="PTHR43432">
    <property type="entry name" value="SLR0285 PROTEIN"/>
    <property type="match status" value="1"/>
</dbReference>
<dbReference type="InterPro" id="IPR040086">
    <property type="entry name" value="MJ0683-like"/>
</dbReference>
<dbReference type="CDD" id="cd01335">
    <property type="entry name" value="Radical_SAM"/>
    <property type="match status" value="1"/>
</dbReference>
<proteinExistence type="predicted"/>
<dbReference type="PANTHER" id="PTHR43432:SF3">
    <property type="entry name" value="SLR0285 PROTEIN"/>
    <property type="match status" value="1"/>
</dbReference>
<keyword evidence="2" id="KW-0408">Iron</keyword>
<reference evidence="5" key="1">
    <citation type="submission" date="2020-02" db="EMBL/GenBank/DDBJ databases">
        <authorList>
            <person name="Meier V. D."/>
        </authorList>
    </citation>
    <scope>NUCLEOTIDE SEQUENCE</scope>
    <source>
        <strain evidence="5">AVDCRST_MAG63</strain>
    </source>
</reference>
<dbReference type="InterPro" id="IPR058240">
    <property type="entry name" value="rSAM_sf"/>
</dbReference>
<evidence type="ECO:0000313" key="5">
    <source>
        <dbReference type="EMBL" id="CAA9239105.1"/>
    </source>
</evidence>
<accession>A0A6J4I1W9</accession>
<dbReference type="SUPFAM" id="SSF102114">
    <property type="entry name" value="Radical SAM enzymes"/>
    <property type="match status" value="1"/>
</dbReference>
<evidence type="ECO:0000256" key="3">
    <source>
        <dbReference type="ARBA" id="ARBA00023014"/>
    </source>
</evidence>
<dbReference type="Gene3D" id="3.80.30.30">
    <property type="match status" value="1"/>
</dbReference>
<dbReference type="GO" id="GO:0051536">
    <property type="term" value="F:iron-sulfur cluster binding"/>
    <property type="evidence" value="ECO:0007669"/>
    <property type="project" value="UniProtKB-KW"/>
</dbReference>
<dbReference type="EMBL" id="CADCTO010000180">
    <property type="protein sequence ID" value="CAA9239105.1"/>
    <property type="molecule type" value="Genomic_DNA"/>
</dbReference>
<dbReference type="SFLD" id="SFLDG01084">
    <property type="entry name" value="Uncharacterised_Radical_SAM_Su"/>
    <property type="match status" value="1"/>
</dbReference>
<keyword evidence="3" id="KW-0411">Iron-sulfur</keyword>
<dbReference type="GO" id="GO:0046872">
    <property type="term" value="F:metal ion binding"/>
    <property type="evidence" value="ECO:0007669"/>
    <property type="project" value="UniProtKB-KW"/>
</dbReference>
<sequence>MASNLITEIEVRSVLTAQNRRSTIPYDYTINPYRGCLLGCLYCYASRFVHEDAAKKADWGHWVEVKKNAVDALQRDSHKICGKTVFFSSATDPYQPLELRLGLTRALLEVLLLAFPARLRIQTRSPHVVRDIDLFRKFGDTLDVGISVPTDSDIVRRAFEPRAPSIARRLDAARQLKEAGIAVRASVAPLLPCTPERLARLLAPCFDRAWVDGINFYEKADALREIYTGRGWEAYLRPEHADRVRAALHAAGLL</sequence>
<dbReference type="AlphaFoldDB" id="A0A6J4I1W9"/>
<evidence type="ECO:0000259" key="4">
    <source>
        <dbReference type="PROSITE" id="PS51918"/>
    </source>
</evidence>
<dbReference type="Pfam" id="PF04055">
    <property type="entry name" value="Radical_SAM"/>
    <property type="match status" value="1"/>
</dbReference>
<protein>
    <submittedName>
        <fullName evidence="5">Radical SAM domain protein</fullName>
    </submittedName>
</protein>
<keyword evidence="1" id="KW-0479">Metal-binding</keyword>
<dbReference type="SFLD" id="SFLDS00029">
    <property type="entry name" value="Radical_SAM"/>
    <property type="match status" value="1"/>
</dbReference>
<dbReference type="PROSITE" id="PS51918">
    <property type="entry name" value="RADICAL_SAM"/>
    <property type="match status" value="1"/>
</dbReference>
<dbReference type="GO" id="GO:0003824">
    <property type="term" value="F:catalytic activity"/>
    <property type="evidence" value="ECO:0007669"/>
    <property type="project" value="InterPro"/>
</dbReference>
<feature type="domain" description="Radical SAM core" evidence="4">
    <location>
        <begin position="22"/>
        <end position="254"/>
    </location>
</feature>
<dbReference type="InterPro" id="IPR006638">
    <property type="entry name" value="Elp3/MiaA/NifB-like_rSAM"/>
</dbReference>
<evidence type="ECO:0000256" key="1">
    <source>
        <dbReference type="ARBA" id="ARBA00022723"/>
    </source>
</evidence>
<dbReference type="InterPro" id="IPR007197">
    <property type="entry name" value="rSAM"/>
</dbReference>
<organism evidence="5">
    <name type="scientific">uncultured Armatimonadetes bacterium</name>
    <dbReference type="NCBI Taxonomy" id="157466"/>
    <lineage>
        <taxon>Bacteria</taxon>
        <taxon>Bacillati</taxon>
        <taxon>Armatimonadota</taxon>
        <taxon>environmental samples</taxon>
    </lineage>
</organism>
<name>A0A6J4I1W9_9BACT</name>
<gene>
    <name evidence="5" type="ORF">AVDCRST_MAG63-1342</name>
</gene>